<dbReference type="Proteomes" id="UP001290861">
    <property type="component" value="Unassembled WGS sequence"/>
</dbReference>
<evidence type="ECO:0000256" key="6">
    <source>
        <dbReference type="ARBA" id="ARBA00023136"/>
    </source>
</evidence>
<evidence type="ECO:0000256" key="1">
    <source>
        <dbReference type="ARBA" id="ARBA00004571"/>
    </source>
</evidence>
<dbReference type="Gene3D" id="2.40.160.60">
    <property type="entry name" value="Outer membrane protein transport protein (OMPP1/FadL/TodX)"/>
    <property type="match status" value="1"/>
</dbReference>
<accession>A0ABU5MXN3</accession>
<dbReference type="EMBL" id="JARVCO010000010">
    <property type="protein sequence ID" value="MDZ8118831.1"/>
    <property type="molecule type" value="Genomic_DNA"/>
</dbReference>
<evidence type="ECO:0000313" key="8">
    <source>
        <dbReference type="EMBL" id="MDZ8118831.1"/>
    </source>
</evidence>
<keyword evidence="6" id="KW-0472">Membrane</keyword>
<dbReference type="SUPFAM" id="SSF56935">
    <property type="entry name" value="Porins"/>
    <property type="match status" value="1"/>
</dbReference>
<keyword evidence="4" id="KW-0812">Transmembrane</keyword>
<keyword evidence="7" id="KW-0998">Cell outer membrane</keyword>
<keyword evidence="9" id="KW-1185">Reference proteome</keyword>
<reference evidence="8 9" key="1">
    <citation type="journal article" date="2024" name="Appl. Environ. Microbiol.">
        <title>Pontiella agarivorans sp. nov., a novel marine anaerobic bacterium capable of degrading macroalgal polysaccharides and fixing nitrogen.</title>
        <authorList>
            <person name="Liu N."/>
            <person name="Kivenson V."/>
            <person name="Peng X."/>
            <person name="Cui Z."/>
            <person name="Lankiewicz T.S."/>
            <person name="Gosselin K.M."/>
            <person name="English C.J."/>
            <person name="Blair E.M."/>
            <person name="O'Malley M.A."/>
            <person name="Valentine D.L."/>
        </authorList>
    </citation>
    <scope>NUCLEOTIDE SEQUENCE [LARGE SCALE GENOMIC DNA]</scope>
    <source>
        <strain evidence="8 9">NLcol2</strain>
    </source>
</reference>
<gene>
    <name evidence="8" type="ORF">P9H32_09340</name>
</gene>
<dbReference type="Pfam" id="PF03349">
    <property type="entry name" value="Toluene_X"/>
    <property type="match status" value="1"/>
</dbReference>
<comment type="caution">
    <text evidence="8">The sequence shown here is derived from an EMBL/GenBank/DDBJ whole genome shotgun (WGS) entry which is preliminary data.</text>
</comment>
<keyword evidence="5" id="KW-0732">Signal</keyword>
<sequence length="386" mass="41783">MKKWTWGGVALTLIIGSAAMGAGFQLYTEGSAETLGQAGAVSGRTNMTSQAWYNPSALAGAKRPALMVGSAFASIHTDFKSAVSPVADDSMSDEWRMIPHLYYVQPLSDKLTGTLSINAPYGLITEWDDGWTAATIATYSDLEAIYITPSIAWQVTEILAVSAGLNVVDAKADLQRTGSRVEGDDIHYGGTFSAHLQPLDDWGFGLRYQSRVKLDITGKANGTFPASAELELPSTVNFGVANTTIKNLTLGLDLVWTEWSTYDELSIVTPAEVVTASKDWDDVISIRLGAEYALGEDWKIRGGYVWDESPIPDSTRAPEMPGTDRQMITMGFGWQFWNSMTLDAAYAYLWADKGDMGTDNTALNPGLAGSFETTTHLLAVSLGYTF</sequence>
<name>A0ABU5MXN3_9BACT</name>
<keyword evidence="3" id="KW-1134">Transmembrane beta strand</keyword>
<dbReference type="InterPro" id="IPR005017">
    <property type="entry name" value="OMPP1/FadL/TodX"/>
</dbReference>
<comment type="similarity">
    <text evidence="2">Belongs to the OmpP1/FadL family.</text>
</comment>
<organism evidence="8 9">
    <name type="scientific">Pontiella agarivorans</name>
    <dbReference type="NCBI Taxonomy" id="3038953"/>
    <lineage>
        <taxon>Bacteria</taxon>
        <taxon>Pseudomonadati</taxon>
        <taxon>Kiritimatiellota</taxon>
        <taxon>Kiritimatiellia</taxon>
        <taxon>Kiritimatiellales</taxon>
        <taxon>Pontiellaceae</taxon>
        <taxon>Pontiella</taxon>
    </lineage>
</organism>
<proteinExistence type="inferred from homology"/>
<evidence type="ECO:0000256" key="3">
    <source>
        <dbReference type="ARBA" id="ARBA00022452"/>
    </source>
</evidence>
<evidence type="ECO:0000256" key="4">
    <source>
        <dbReference type="ARBA" id="ARBA00022692"/>
    </source>
</evidence>
<dbReference type="RefSeq" id="WP_322608624.1">
    <property type="nucleotide sequence ID" value="NZ_JARVCO010000010.1"/>
</dbReference>
<protein>
    <submittedName>
        <fullName evidence="8">TonB-dependent receptor</fullName>
    </submittedName>
</protein>
<evidence type="ECO:0000256" key="7">
    <source>
        <dbReference type="ARBA" id="ARBA00023237"/>
    </source>
</evidence>
<evidence type="ECO:0000256" key="2">
    <source>
        <dbReference type="ARBA" id="ARBA00008163"/>
    </source>
</evidence>
<evidence type="ECO:0000256" key="5">
    <source>
        <dbReference type="ARBA" id="ARBA00022729"/>
    </source>
</evidence>
<evidence type="ECO:0000313" key="9">
    <source>
        <dbReference type="Proteomes" id="UP001290861"/>
    </source>
</evidence>
<comment type="subcellular location">
    <subcellularLocation>
        <location evidence="1">Cell outer membrane</location>
        <topology evidence="1">Multi-pass membrane protein</topology>
    </subcellularLocation>
</comment>
<dbReference type="PANTHER" id="PTHR35093">
    <property type="entry name" value="OUTER MEMBRANE PROTEIN NMB0088-RELATED"/>
    <property type="match status" value="1"/>
</dbReference>
<dbReference type="PANTHER" id="PTHR35093:SF8">
    <property type="entry name" value="OUTER MEMBRANE PROTEIN NMB0088-RELATED"/>
    <property type="match status" value="1"/>
</dbReference>
<keyword evidence="8" id="KW-0675">Receptor</keyword>